<keyword evidence="1" id="KW-0175">Coiled coil</keyword>
<evidence type="ECO:0000313" key="3">
    <source>
        <dbReference type="Proteomes" id="UP001162131"/>
    </source>
</evidence>
<evidence type="ECO:0000313" key="2">
    <source>
        <dbReference type="EMBL" id="CAG9318277.1"/>
    </source>
</evidence>
<protein>
    <submittedName>
        <fullName evidence="2">Uncharacterized protein</fullName>
    </submittedName>
</protein>
<gene>
    <name evidence="2" type="ORF">BSTOLATCC_MIC20753</name>
</gene>
<proteinExistence type="predicted"/>
<feature type="coiled-coil region" evidence="1">
    <location>
        <begin position="29"/>
        <end position="73"/>
    </location>
</feature>
<accession>A0AAU9ITV1</accession>
<reference evidence="2" key="1">
    <citation type="submission" date="2021-09" db="EMBL/GenBank/DDBJ databases">
        <authorList>
            <consortium name="AG Swart"/>
            <person name="Singh M."/>
            <person name="Singh A."/>
            <person name="Seah K."/>
            <person name="Emmerich C."/>
        </authorList>
    </citation>
    <scope>NUCLEOTIDE SEQUENCE</scope>
    <source>
        <strain evidence="2">ATCC30299</strain>
    </source>
</reference>
<dbReference type="AlphaFoldDB" id="A0AAU9ITV1"/>
<dbReference type="Proteomes" id="UP001162131">
    <property type="component" value="Unassembled WGS sequence"/>
</dbReference>
<comment type="caution">
    <text evidence="2">The sequence shown here is derived from an EMBL/GenBank/DDBJ whole genome shotgun (WGS) entry which is preliminary data.</text>
</comment>
<evidence type="ECO:0000256" key="1">
    <source>
        <dbReference type="SAM" id="Coils"/>
    </source>
</evidence>
<organism evidence="2 3">
    <name type="scientific">Blepharisma stoltei</name>
    <dbReference type="NCBI Taxonomy" id="1481888"/>
    <lineage>
        <taxon>Eukaryota</taxon>
        <taxon>Sar</taxon>
        <taxon>Alveolata</taxon>
        <taxon>Ciliophora</taxon>
        <taxon>Postciliodesmatophora</taxon>
        <taxon>Heterotrichea</taxon>
        <taxon>Heterotrichida</taxon>
        <taxon>Blepharismidae</taxon>
        <taxon>Blepharisma</taxon>
    </lineage>
</organism>
<name>A0AAU9ITV1_9CILI</name>
<keyword evidence="3" id="KW-1185">Reference proteome</keyword>
<sequence length="368" mass="43435">MSLYCINDKLLFDSKAKEEAKAPIISGLYLQLVNTNQALEKHIKELRNQILTLQKENKELRDLLQEKDYNNEKSVRESVYSLTGELDESIYQLRCLVEQSQEWFSPFENGQSNYDTRISRESLSNSFWRPKILDLHKELKDLLSNNKNAEEKLQFFIDQLIYLFGEAEKVTNNYEGSTRSIINQNKALTYELKEISQEYNLMKEKFEKMTSSPYDSPGSAFYKEVESWVDKISRFFCEKVKFLFQNIDDPITANEFLSIHDLKLPLTSKQQEYIVSALKSIMSAVSYSDSPKRSINRDFYETEMNYQSTIQRLSLELCDLKKEKDLNSTYREDDTVKETWSDIDEGVQYKAEPFQWRWSRSNYGSENY</sequence>
<dbReference type="EMBL" id="CAJZBQ010000020">
    <property type="protein sequence ID" value="CAG9318277.1"/>
    <property type="molecule type" value="Genomic_DNA"/>
</dbReference>
<feature type="coiled-coil region" evidence="1">
    <location>
        <begin position="132"/>
        <end position="159"/>
    </location>
</feature>